<dbReference type="EMBL" id="FR824303">
    <property type="protein sequence ID" value="CCA24794.1"/>
    <property type="molecule type" value="Genomic_DNA"/>
</dbReference>
<dbReference type="GO" id="GO:0030975">
    <property type="term" value="F:thiamine binding"/>
    <property type="evidence" value="ECO:0007669"/>
    <property type="project" value="InterPro"/>
</dbReference>
<reference evidence="6" key="1">
    <citation type="journal article" date="2011" name="PLoS Biol.">
        <title>Gene gain and loss during evolution of obligate parasitism in the white rust pathogen of Arabidopsis thaliana.</title>
        <authorList>
            <person name="Kemen E."/>
            <person name="Gardiner A."/>
            <person name="Schultz-Larsen T."/>
            <person name="Kemen A.C."/>
            <person name="Balmuth A.L."/>
            <person name="Robert-Seilaniantz A."/>
            <person name="Bailey K."/>
            <person name="Holub E."/>
            <person name="Studholme D.J."/>
            <person name="Maclean D."/>
            <person name="Jones J.D."/>
        </authorList>
    </citation>
    <scope>NUCLEOTIDE SEQUENCE</scope>
</reference>
<keyword evidence="3 6" id="KW-0418">Kinase</keyword>
<sequence>MQRYSTQYWSQPHSSQSHPRIAVILLNNKDFGWKIPRNVSAQLHQSSREIFCHMWSNAQVTICADGGANCLYDRAVRVEAESTFIPKYIKGDLDSLRPDVQSYYEQQGTEIIQDLDQDSNDLDKCLNLLYEKQQTKSAKRYAVFIFGGMGGRFDQEMQNINCLFRYHSKFQEMCLISEATTARLLLGGSHEIEPNLEFETGVCGIIPLGGMCRKLTTEGLQWDLNEQSSRFGELVSTSNFIKQKRVLIRNSDPVIWTTELRVTDTATESAATYPFI</sequence>
<protein>
    <submittedName>
        <fullName evidence="6">Thiamin pyrophosphokinase putative</fullName>
    </submittedName>
</protein>
<dbReference type="GO" id="GO:0004788">
    <property type="term" value="F:thiamine diphosphokinase activity"/>
    <property type="evidence" value="ECO:0007669"/>
    <property type="project" value="InterPro"/>
</dbReference>
<dbReference type="FunFam" id="2.60.120.320:FF:000001">
    <property type="entry name" value="Thiamine pyrophosphokinase"/>
    <property type="match status" value="1"/>
</dbReference>
<keyword evidence="2" id="KW-0547">Nucleotide-binding</keyword>
<dbReference type="Pfam" id="PF04263">
    <property type="entry name" value="TPK_catalytic"/>
    <property type="match status" value="1"/>
</dbReference>
<name>F0WTV0_9STRA</name>
<accession>F0WTV0</accession>
<dbReference type="AlphaFoldDB" id="F0WTV0"/>
<dbReference type="InterPro" id="IPR007371">
    <property type="entry name" value="TPK_catalytic"/>
</dbReference>
<dbReference type="GO" id="GO:0005524">
    <property type="term" value="F:ATP binding"/>
    <property type="evidence" value="ECO:0007669"/>
    <property type="project" value="UniProtKB-KW"/>
</dbReference>
<evidence type="ECO:0000256" key="2">
    <source>
        <dbReference type="ARBA" id="ARBA00022741"/>
    </source>
</evidence>
<evidence type="ECO:0000259" key="5">
    <source>
        <dbReference type="SMART" id="SM00983"/>
    </source>
</evidence>
<gene>
    <name evidence="6" type="primary">AlNc14C258G9775</name>
    <name evidence="6" type="ORF">ALNC14_109380</name>
</gene>
<dbReference type="GO" id="GO:0009229">
    <property type="term" value="P:thiamine diphosphate biosynthetic process"/>
    <property type="evidence" value="ECO:0007669"/>
    <property type="project" value="InterPro"/>
</dbReference>
<dbReference type="InterPro" id="IPR006282">
    <property type="entry name" value="Thi_PPkinase"/>
</dbReference>
<dbReference type="SUPFAM" id="SSF63999">
    <property type="entry name" value="Thiamin pyrophosphokinase, catalytic domain"/>
    <property type="match status" value="1"/>
</dbReference>
<dbReference type="Pfam" id="PF04265">
    <property type="entry name" value="TPK_B1_binding"/>
    <property type="match status" value="1"/>
</dbReference>
<dbReference type="SUPFAM" id="SSF63862">
    <property type="entry name" value="Thiamin pyrophosphokinase, substrate-binding domain"/>
    <property type="match status" value="1"/>
</dbReference>
<evidence type="ECO:0000256" key="1">
    <source>
        <dbReference type="ARBA" id="ARBA00022679"/>
    </source>
</evidence>
<keyword evidence="1" id="KW-0808">Transferase</keyword>
<evidence type="ECO:0000256" key="3">
    <source>
        <dbReference type="ARBA" id="ARBA00022777"/>
    </source>
</evidence>
<dbReference type="GO" id="GO:0006772">
    <property type="term" value="P:thiamine metabolic process"/>
    <property type="evidence" value="ECO:0007669"/>
    <property type="project" value="InterPro"/>
</dbReference>
<dbReference type="Gene3D" id="3.40.50.10240">
    <property type="entry name" value="Thiamin pyrophosphokinase, catalytic domain"/>
    <property type="match status" value="1"/>
</dbReference>
<dbReference type="GO" id="GO:0016301">
    <property type="term" value="F:kinase activity"/>
    <property type="evidence" value="ECO:0007669"/>
    <property type="project" value="UniProtKB-KW"/>
</dbReference>
<dbReference type="CDD" id="cd07995">
    <property type="entry name" value="TPK"/>
    <property type="match status" value="1"/>
</dbReference>
<feature type="domain" description="Thiamin pyrophosphokinase thiamin-binding" evidence="5">
    <location>
        <begin position="188"/>
        <end position="254"/>
    </location>
</feature>
<proteinExistence type="predicted"/>
<evidence type="ECO:0000256" key="4">
    <source>
        <dbReference type="ARBA" id="ARBA00022840"/>
    </source>
</evidence>
<keyword evidence="4" id="KW-0067">ATP-binding</keyword>
<dbReference type="PANTHER" id="PTHR13622">
    <property type="entry name" value="THIAMIN PYROPHOSPHOKINASE"/>
    <property type="match status" value="1"/>
</dbReference>
<reference evidence="6" key="2">
    <citation type="submission" date="2011-02" db="EMBL/GenBank/DDBJ databases">
        <authorList>
            <person name="MacLean D."/>
        </authorList>
    </citation>
    <scope>NUCLEOTIDE SEQUENCE</scope>
</reference>
<evidence type="ECO:0000313" key="6">
    <source>
        <dbReference type="EMBL" id="CCA24794.1"/>
    </source>
</evidence>
<organism evidence="6">
    <name type="scientific">Albugo laibachii Nc14</name>
    <dbReference type="NCBI Taxonomy" id="890382"/>
    <lineage>
        <taxon>Eukaryota</taxon>
        <taxon>Sar</taxon>
        <taxon>Stramenopiles</taxon>
        <taxon>Oomycota</taxon>
        <taxon>Peronosporomycetes</taxon>
        <taxon>Albuginales</taxon>
        <taxon>Albuginaceae</taxon>
        <taxon>Albugo</taxon>
    </lineage>
</organism>
<dbReference type="PANTHER" id="PTHR13622:SF8">
    <property type="entry name" value="THIAMIN PYROPHOSPHOKINASE 1"/>
    <property type="match status" value="1"/>
</dbReference>
<dbReference type="SMART" id="SM00983">
    <property type="entry name" value="TPK_B1_binding"/>
    <property type="match status" value="1"/>
</dbReference>
<dbReference type="HOGENOM" id="CLU_044237_0_0_1"/>
<dbReference type="Gene3D" id="2.60.120.320">
    <property type="entry name" value="Thiamin pyrophosphokinase, thiamin-binding domain"/>
    <property type="match status" value="1"/>
</dbReference>
<dbReference type="InterPro" id="IPR036371">
    <property type="entry name" value="TPK_B1-bd_sf"/>
</dbReference>
<dbReference type="InterPro" id="IPR007373">
    <property type="entry name" value="Thiamin_PyroPKinase_B1-bd"/>
</dbReference>
<dbReference type="InterPro" id="IPR036759">
    <property type="entry name" value="TPK_catalytic_sf"/>
</dbReference>
<dbReference type="NCBIfam" id="TIGR01378">
    <property type="entry name" value="thi_PPkinase"/>
    <property type="match status" value="1"/>
</dbReference>